<protein>
    <submittedName>
        <fullName evidence="1">Uncharacterized protein</fullName>
    </submittedName>
</protein>
<comment type="caution">
    <text evidence="1">The sequence shown here is derived from an EMBL/GenBank/DDBJ whole genome shotgun (WGS) entry which is preliminary data.</text>
</comment>
<sequence>MWIAVVIALMAIYFIVDVLVSRSRTHKGPQPPQYPGALPLIGHGHLFASGNSVALFELCKDICSYSNSCGGVTGLKIGWTQNYLISDPDDCLTLSNASLEKNFIYEFMKPLLGNGMLIAPVPIWKVHRKLLSPAFNQEVLDGFIGIFNSQAKKLVNSLSQEVGKKPFNFWPYIGSLGLETICFTAMGGAADSVNSTEYLNAIEELADMLTQKLTKFWLHNSLIFYFSTIRKKQEKYIKIVNDVTYAVLEKKRNEMLNGTSNVGENSGRKFKAFIDLIMEYSGEKSVLSDQEIINETTNIILAGQDTSASTIVYALILLGSHPEIQERIFEEILEVLGDRDVEKQDLPKLVFLEAVLKETMRLELHPACWIECISRNPRPAPT</sequence>
<evidence type="ECO:0000313" key="2">
    <source>
        <dbReference type="Proteomes" id="UP001064048"/>
    </source>
</evidence>
<gene>
    <name evidence="1" type="ORF">MSG28_014231</name>
</gene>
<name>A0ACC0JGH6_CHOFU</name>
<dbReference type="EMBL" id="CM046125">
    <property type="protein sequence ID" value="KAI8423179.1"/>
    <property type="molecule type" value="Genomic_DNA"/>
</dbReference>
<reference evidence="1 2" key="1">
    <citation type="journal article" date="2022" name="Genome Biol. Evol.">
        <title>The Spruce Budworm Genome: Reconstructing the Evolutionary History of Antifreeze Proteins.</title>
        <authorList>
            <person name="Beliveau C."/>
            <person name="Gagne P."/>
            <person name="Picq S."/>
            <person name="Vernygora O."/>
            <person name="Keeling C.I."/>
            <person name="Pinkney K."/>
            <person name="Doucet D."/>
            <person name="Wen F."/>
            <person name="Johnston J.S."/>
            <person name="Maaroufi H."/>
            <person name="Boyle B."/>
            <person name="Laroche J."/>
            <person name="Dewar K."/>
            <person name="Juretic N."/>
            <person name="Blackburn G."/>
            <person name="Nisole A."/>
            <person name="Brunet B."/>
            <person name="Brandao M."/>
            <person name="Lumley L."/>
            <person name="Duan J."/>
            <person name="Quan G."/>
            <person name="Lucarotti C.J."/>
            <person name="Roe A.D."/>
            <person name="Sperling F.A.H."/>
            <person name="Levesque R.C."/>
            <person name="Cusson M."/>
        </authorList>
    </citation>
    <scope>NUCLEOTIDE SEQUENCE [LARGE SCALE GENOMIC DNA]</scope>
    <source>
        <strain evidence="1">Glfc:IPQL:Cfum</strain>
    </source>
</reference>
<accession>A0ACC0JGH6</accession>
<evidence type="ECO:0000313" key="1">
    <source>
        <dbReference type="EMBL" id="KAI8423179.1"/>
    </source>
</evidence>
<proteinExistence type="predicted"/>
<keyword evidence="2" id="KW-1185">Reference proteome</keyword>
<organism evidence="1 2">
    <name type="scientific">Choristoneura fumiferana</name>
    <name type="common">Spruce budworm moth</name>
    <name type="synonym">Archips fumiferana</name>
    <dbReference type="NCBI Taxonomy" id="7141"/>
    <lineage>
        <taxon>Eukaryota</taxon>
        <taxon>Metazoa</taxon>
        <taxon>Ecdysozoa</taxon>
        <taxon>Arthropoda</taxon>
        <taxon>Hexapoda</taxon>
        <taxon>Insecta</taxon>
        <taxon>Pterygota</taxon>
        <taxon>Neoptera</taxon>
        <taxon>Endopterygota</taxon>
        <taxon>Lepidoptera</taxon>
        <taxon>Glossata</taxon>
        <taxon>Ditrysia</taxon>
        <taxon>Tortricoidea</taxon>
        <taxon>Tortricidae</taxon>
        <taxon>Tortricinae</taxon>
        <taxon>Choristoneura</taxon>
    </lineage>
</organism>
<dbReference type="Proteomes" id="UP001064048">
    <property type="component" value="Chromosome 25"/>
</dbReference>